<name>A0A0K8SW41_LYGHE</name>
<evidence type="ECO:0000256" key="6">
    <source>
        <dbReference type="SAM" id="SignalP"/>
    </source>
</evidence>
<dbReference type="PIRSF" id="PIRSF000137">
    <property type="entry name" value="Alcohol_oxidase"/>
    <property type="match status" value="1"/>
</dbReference>
<evidence type="ECO:0000256" key="3">
    <source>
        <dbReference type="ARBA" id="ARBA00022630"/>
    </source>
</evidence>
<evidence type="ECO:0000256" key="2">
    <source>
        <dbReference type="ARBA" id="ARBA00010790"/>
    </source>
</evidence>
<feature type="chain" id="PRO_5015042108" description="Glucose-methanol-choline oxidoreductase N-terminal domain-containing protein" evidence="6">
    <location>
        <begin position="23"/>
        <end position="558"/>
    </location>
</feature>
<dbReference type="PANTHER" id="PTHR11552:SF147">
    <property type="entry name" value="CHOLINE DEHYDROGENASE, MITOCHONDRIAL"/>
    <property type="match status" value="1"/>
</dbReference>
<organism evidence="8">
    <name type="scientific">Lygus hesperus</name>
    <name type="common">Western plant bug</name>
    <dbReference type="NCBI Taxonomy" id="30085"/>
    <lineage>
        <taxon>Eukaryota</taxon>
        <taxon>Metazoa</taxon>
        <taxon>Ecdysozoa</taxon>
        <taxon>Arthropoda</taxon>
        <taxon>Hexapoda</taxon>
        <taxon>Insecta</taxon>
        <taxon>Pterygota</taxon>
        <taxon>Neoptera</taxon>
        <taxon>Paraneoptera</taxon>
        <taxon>Hemiptera</taxon>
        <taxon>Heteroptera</taxon>
        <taxon>Panheteroptera</taxon>
        <taxon>Cimicomorpha</taxon>
        <taxon>Miridae</taxon>
        <taxon>Mirini</taxon>
        <taxon>Lygus</taxon>
    </lineage>
</organism>
<comment type="cofactor">
    <cofactor evidence="1 5">
        <name>FAD</name>
        <dbReference type="ChEBI" id="CHEBI:57692"/>
    </cofactor>
</comment>
<dbReference type="InterPro" id="IPR000172">
    <property type="entry name" value="GMC_OxRdtase_N"/>
</dbReference>
<feature type="domain" description="Glucose-methanol-choline oxidoreductase N-terminal" evidence="7">
    <location>
        <begin position="291"/>
        <end position="305"/>
    </location>
</feature>
<dbReference type="Gene3D" id="3.50.50.60">
    <property type="entry name" value="FAD/NAD(P)-binding domain"/>
    <property type="match status" value="1"/>
</dbReference>
<evidence type="ECO:0000256" key="5">
    <source>
        <dbReference type="PIRSR" id="PIRSR000137-2"/>
    </source>
</evidence>
<sequence>MIWGAFLAFGQILLSFLLKNDPEGFVDTVRTIEVEDLLPSYDFVIVGAGSAGSVVASRLSENSEWNVLLVEAGGQETHYSKTPATFAALYNSPYNWNYTTVRQKKTCSGNDGICPYPRGRSLGGSSATNGMIFLRGYKLDYDRWGQDNPGWSFEDVHPFFLKSQDNRIEGLKDRGTDGPLTVSTPSYNTKIRDSIIKAGLEIGMKNEECMNYEKDCIELVPMSIRDGRRCSASRAYLEPVAENRKNLHILTNAFVTKITTEGNRATGIDMSVGSGKSVTVKATREVVLSAGAIDSPKVLMLSGIGPKEHLESVGIDVVMDLPVGSYLQDHGYTQIPFHVAHGTTDVTDLENSMEEYVKSQTGPLSSNGLEVTAYSTLGQSGPPLNHFCFSTISDTTRKTLMVGSGVMRPHASGTVRLSSADPTAHQLIDINFFSDQRDYDIQLAGVKEAVKLIQTSALKEFNATFAPTEMCSDFSDLEKHLKCLISENTESGHPVGSAKMGPKDKGGVVDHKLKVYGIENLRVIDASIAPYVISTNTNAMAVMIGERGADIVRHDHAA</sequence>
<dbReference type="Pfam" id="PF05199">
    <property type="entry name" value="GMC_oxred_C"/>
    <property type="match status" value="1"/>
</dbReference>
<evidence type="ECO:0000256" key="4">
    <source>
        <dbReference type="ARBA" id="ARBA00022827"/>
    </source>
</evidence>
<keyword evidence="3" id="KW-0285">Flavoprotein</keyword>
<dbReference type="PROSITE" id="PS00624">
    <property type="entry name" value="GMC_OXRED_2"/>
    <property type="match status" value="1"/>
</dbReference>
<evidence type="ECO:0000256" key="1">
    <source>
        <dbReference type="ARBA" id="ARBA00001974"/>
    </source>
</evidence>
<keyword evidence="4 5" id="KW-0274">FAD</keyword>
<feature type="binding site" evidence="5">
    <location>
        <position position="255"/>
    </location>
    <ligand>
        <name>FAD</name>
        <dbReference type="ChEBI" id="CHEBI:57692"/>
    </ligand>
</feature>
<comment type="similarity">
    <text evidence="2">Belongs to the GMC oxidoreductase family.</text>
</comment>
<dbReference type="PANTHER" id="PTHR11552">
    <property type="entry name" value="GLUCOSE-METHANOL-CHOLINE GMC OXIDOREDUCTASE"/>
    <property type="match status" value="1"/>
</dbReference>
<dbReference type="SUPFAM" id="SSF54373">
    <property type="entry name" value="FAD-linked reductases, C-terminal domain"/>
    <property type="match status" value="1"/>
</dbReference>
<dbReference type="EMBL" id="GBRD01008425">
    <property type="protein sequence ID" value="JAG57396.1"/>
    <property type="molecule type" value="Transcribed_RNA"/>
</dbReference>
<dbReference type="InterPro" id="IPR007867">
    <property type="entry name" value="GMC_OxRtase_C"/>
</dbReference>
<dbReference type="SUPFAM" id="SSF51905">
    <property type="entry name" value="FAD/NAD(P)-binding domain"/>
    <property type="match status" value="1"/>
</dbReference>
<evidence type="ECO:0000313" key="8">
    <source>
        <dbReference type="EMBL" id="JAG57396.1"/>
    </source>
</evidence>
<accession>A0A0K8SW41</accession>
<dbReference type="Pfam" id="PF00732">
    <property type="entry name" value="GMC_oxred_N"/>
    <property type="match status" value="1"/>
</dbReference>
<proteinExistence type="inferred from homology"/>
<dbReference type="InterPro" id="IPR036188">
    <property type="entry name" value="FAD/NAD-bd_sf"/>
</dbReference>
<feature type="signal peptide" evidence="6">
    <location>
        <begin position="1"/>
        <end position="22"/>
    </location>
</feature>
<dbReference type="AlphaFoldDB" id="A0A0K8SW41"/>
<dbReference type="Gene3D" id="3.30.560.10">
    <property type="entry name" value="Glucose Oxidase, domain 3"/>
    <property type="match status" value="1"/>
</dbReference>
<reference evidence="8" key="1">
    <citation type="submission" date="2014-09" db="EMBL/GenBank/DDBJ databases">
        <authorList>
            <person name="Magalhaes I.L.F."/>
            <person name="Oliveira U."/>
            <person name="Santos F.R."/>
            <person name="Vidigal T.H.D.A."/>
            <person name="Brescovit A.D."/>
            <person name="Santos A.J."/>
        </authorList>
    </citation>
    <scope>NUCLEOTIDE SEQUENCE</scope>
</reference>
<dbReference type="EMBL" id="GBRD01008426">
    <property type="protein sequence ID" value="JAG57395.1"/>
    <property type="molecule type" value="Transcribed_RNA"/>
</dbReference>
<evidence type="ECO:0000259" key="7">
    <source>
        <dbReference type="PROSITE" id="PS00624"/>
    </source>
</evidence>
<dbReference type="GO" id="GO:0050660">
    <property type="term" value="F:flavin adenine dinucleotide binding"/>
    <property type="evidence" value="ECO:0007669"/>
    <property type="project" value="InterPro"/>
</dbReference>
<dbReference type="GO" id="GO:0016614">
    <property type="term" value="F:oxidoreductase activity, acting on CH-OH group of donors"/>
    <property type="evidence" value="ECO:0007669"/>
    <property type="project" value="InterPro"/>
</dbReference>
<keyword evidence="6" id="KW-0732">Signal</keyword>
<dbReference type="InterPro" id="IPR012132">
    <property type="entry name" value="GMC_OxRdtase"/>
</dbReference>
<protein>
    <recommendedName>
        <fullName evidence="7">Glucose-methanol-choline oxidoreductase N-terminal domain-containing protein</fullName>
    </recommendedName>
</protein>